<proteinExistence type="predicted"/>
<keyword evidence="2" id="KW-1185">Reference proteome</keyword>
<comment type="caution">
    <text evidence="1">The sequence shown here is derived from an EMBL/GenBank/DDBJ whole genome shotgun (WGS) entry which is preliminary data.</text>
</comment>
<reference evidence="1 2" key="1">
    <citation type="submission" date="2019-06" db="EMBL/GenBank/DDBJ databases">
        <title>Whole genome shotgun sequence of Brevibacillus parabrevis NBRC 12334.</title>
        <authorList>
            <person name="Hosoyama A."/>
            <person name="Uohara A."/>
            <person name="Ohji S."/>
            <person name="Ichikawa N."/>
        </authorList>
    </citation>
    <scope>NUCLEOTIDE SEQUENCE [LARGE SCALE GENOMIC DNA]</scope>
    <source>
        <strain evidence="1 2">NBRC 12334</strain>
    </source>
</reference>
<gene>
    <name evidence="1" type="ORF">BPA01_49790</name>
</gene>
<evidence type="ECO:0000313" key="2">
    <source>
        <dbReference type="Proteomes" id="UP000316882"/>
    </source>
</evidence>
<name>A0A4Y3PVT1_BREPA</name>
<protein>
    <submittedName>
        <fullName evidence="1">Uncharacterized protein</fullName>
    </submittedName>
</protein>
<evidence type="ECO:0000313" key="1">
    <source>
        <dbReference type="EMBL" id="GEB35399.1"/>
    </source>
</evidence>
<sequence>MTLKIALDSVVIHETPLEEIHFDTNTIAVTFDDADEKRWKLTFKPYQAIQTTTIDCYPFSNLVIDEAIDENGYFQRYLLEVTDSQWIKALQDELRLIDPHATFLEKAHHYIFPFQDIVVEIIAWGYQLEEVY</sequence>
<dbReference type="Proteomes" id="UP000316882">
    <property type="component" value="Unassembled WGS sequence"/>
</dbReference>
<dbReference type="AlphaFoldDB" id="A0A4Y3PVT1"/>
<dbReference type="EMBL" id="BJMH01000039">
    <property type="protein sequence ID" value="GEB35399.1"/>
    <property type="molecule type" value="Genomic_DNA"/>
</dbReference>
<organism evidence="1 2">
    <name type="scientific">Brevibacillus parabrevis</name>
    <dbReference type="NCBI Taxonomy" id="54914"/>
    <lineage>
        <taxon>Bacteria</taxon>
        <taxon>Bacillati</taxon>
        <taxon>Bacillota</taxon>
        <taxon>Bacilli</taxon>
        <taxon>Bacillales</taxon>
        <taxon>Paenibacillaceae</taxon>
        <taxon>Brevibacillus</taxon>
    </lineage>
</organism>
<dbReference type="RefSeq" id="WP_122966440.1">
    <property type="nucleotide sequence ID" value="NZ_BJMH01000039.1"/>
</dbReference>
<accession>A0A4Y3PVT1</accession>